<evidence type="ECO:0000256" key="2">
    <source>
        <dbReference type="ARBA" id="ARBA00006671"/>
    </source>
</evidence>
<proteinExistence type="inferred from homology"/>
<keyword evidence="4" id="KW-0281">Fimbrium</keyword>
<dbReference type="Gene3D" id="2.60.40.1090">
    <property type="entry name" value="Fimbrial-type adhesion domain"/>
    <property type="match status" value="1"/>
</dbReference>
<evidence type="ECO:0000256" key="4">
    <source>
        <dbReference type="ARBA" id="ARBA00023263"/>
    </source>
</evidence>
<comment type="subcellular location">
    <subcellularLocation>
        <location evidence="1">Fimbrium</location>
    </subcellularLocation>
</comment>
<evidence type="ECO:0000256" key="5">
    <source>
        <dbReference type="SAM" id="MobiDB-lite"/>
    </source>
</evidence>
<evidence type="ECO:0000313" key="8">
    <source>
        <dbReference type="Proteomes" id="UP000238532"/>
    </source>
</evidence>
<comment type="caution">
    <text evidence="7">The sequence shown here is derived from an EMBL/GenBank/DDBJ whole genome shotgun (WGS) entry which is preliminary data.</text>
</comment>
<feature type="compositionally biased region" description="Basic and acidic residues" evidence="5">
    <location>
        <begin position="176"/>
        <end position="185"/>
    </location>
</feature>
<dbReference type="SUPFAM" id="SSF49401">
    <property type="entry name" value="Bacterial adhesins"/>
    <property type="match status" value="1"/>
</dbReference>
<feature type="domain" description="Fimbrial-type adhesion" evidence="6">
    <location>
        <begin position="66"/>
        <end position="221"/>
    </location>
</feature>
<evidence type="ECO:0000259" key="6">
    <source>
        <dbReference type="Pfam" id="PF00419"/>
    </source>
</evidence>
<evidence type="ECO:0000256" key="3">
    <source>
        <dbReference type="ARBA" id="ARBA00022729"/>
    </source>
</evidence>
<reference evidence="7 8" key="1">
    <citation type="submission" date="2017-04" db="EMBL/GenBank/DDBJ databases">
        <title>Haemophilus influenzae in COPD genome sequencing project.</title>
        <authorList>
            <person name="Murphy T.F."/>
            <person name="Kong Y."/>
            <person name="Nadendla S."/>
            <person name="Tettelin H."/>
            <person name="Pettigrew M."/>
        </authorList>
    </citation>
    <scope>NUCLEOTIDE SEQUENCE [LARGE SCALE GENOMIC DNA]</scope>
    <source>
        <strain evidence="7 8">56P127H1</strain>
    </source>
</reference>
<dbReference type="InterPro" id="IPR008966">
    <property type="entry name" value="Adhesion_dom_sf"/>
</dbReference>
<evidence type="ECO:0000256" key="1">
    <source>
        <dbReference type="ARBA" id="ARBA00004561"/>
    </source>
</evidence>
<protein>
    <submittedName>
        <fullName evidence="7">S-fimbrial protein subunit SfaA</fullName>
    </submittedName>
</protein>
<dbReference type="InterPro" id="IPR036937">
    <property type="entry name" value="Adhesion_dom_fimbrial_sf"/>
</dbReference>
<dbReference type="Proteomes" id="UP000238532">
    <property type="component" value="Unassembled WGS sequence"/>
</dbReference>
<dbReference type="GO" id="GO:0043709">
    <property type="term" value="P:cell adhesion involved in single-species biofilm formation"/>
    <property type="evidence" value="ECO:0007669"/>
    <property type="project" value="TreeGrafter"/>
</dbReference>
<organism evidence="7 8">
    <name type="scientific">Haemophilus influenzae</name>
    <dbReference type="NCBI Taxonomy" id="727"/>
    <lineage>
        <taxon>Bacteria</taxon>
        <taxon>Pseudomonadati</taxon>
        <taxon>Pseudomonadota</taxon>
        <taxon>Gammaproteobacteria</taxon>
        <taxon>Pasteurellales</taxon>
        <taxon>Pasteurellaceae</taxon>
        <taxon>Haemophilus</taxon>
    </lineage>
</organism>
<dbReference type="PANTHER" id="PTHR33420">
    <property type="entry name" value="FIMBRIAL SUBUNIT ELFA-RELATED"/>
    <property type="match status" value="1"/>
</dbReference>
<evidence type="ECO:0000313" key="7">
    <source>
        <dbReference type="EMBL" id="PRJ68500.1"/>
    </source>
</evidence>
<dbReference type="AlphaFoldDB" id="A0A2S9RT33"/>
<feature type="region of interest" description="Disordered" evidence="5">
    <location>
        <begin position="166"/>
        <end position="185"/>
    </location>
</feature>
<dbReference type="GO" id="GO:0009289">
    <property type="term" value="C:pilus"/>
    <property type="evidence" value="ECO:0007669"/>
    <property type="project" value="UniProtKB-SubCell"/>
</dbReference>
<keyword evidence="3" id="KW-0732">Signal</keyword>
<dbReference type="Pfam" id="PF00419">
    <property type="entry name" value="Fimbrial"/>
    <property type="match status" value="1"/>
</dbReference>
<sequence length="221" mass="23276">MQKTPKKLTALCHQQSTASYSGSNYNGSNYSGSKCFRLHRLALLACVALLDCIVELPAYAADGKVTFQGEILSDGTCKIETDSKNRTVTLPTVGKANLSHSGQTAAPVPFSITLKECKIADAEKANLLFSGAATGQIYLSNATGNGKAINVGIQIVKADGAGTPIKVDGSQANSEKAPDTGKEQNGKVIQPRFDYFAHYYATGAATAGEVEATATFQVQYK</sequence>
<accession>A0A2S9RT33</accession>
<dbReference type="RefSeq" id="WP_105891765.1">
    <property type="nucleotide sequence ID" value="NZ_NEBY01000003.1"/>
</dbReference>
<gene>
    <name evidence="7" type="primary">sfaA</name>
    <name evidence="7" type="ORF">BV102_00459</name>
</gene>
<dbReference type="PANTHER" id="PTHR33420:SF3">
    <property type="entry name" value="FIMBRIAL SUBUNIT ELFA"/>
    <property type="match status" value="1"/>
</dbReference>
<dbReference type="InterPro" id="IPR000259">
    <property type="entry name" value="Adhesion_dom_fimbrial"/>
</dbReference>
<dbReference type="EMBL" id="NEBY01000003">
    <property type="protein sequence ID" value="PRJ68500.1"/>
    <property type="molecule type" value="Genomic_DNA"/>
</dbReference>
<comment type="similarity">
    <text evidence="2">Belongs to the fimbrial protein family.</text>
</comment>
<dbReference type="InterPro" id="IPR050263">
    <property type="entry name" value="Bact_Fimbrial_Adh_Pro"/>
</dbReference>
<name>A0A2S9RT33_HAEIF</name>